<accession>A0A6L2ZL40</accession>
<organism evidence="2 3">
    <name type="scientific">Candidatus Regiella insecticola</name>
    <dbReference type="NCBI Taxonomy" id="138073"/>
    <lineage>
        <taxon>Bacteria</taxon>
        <taxon>Pseudomonadati</taxon>
        <taxon>Pseudomonadota</taxon>
        <taxon>Gammaproteobacteria</taxon>
        <taxon>Enterobacterales</taxon>
        <taxon>Enterobacteriaceae</taxon>
        <taxon>aphid secondary symbionts</taxon>
        <taxon>Candidatus Regiella</taxon>
    </lineage>
</organism>
<feature type="compositionally biased region" description="Basic residues" evidence="1">
    <location>
        <begin position="28"/>
        <end position="40"/>
    </location>
</feature>
<comment type="caution">
    <text evidence="2">The sequence shown here is derived from an EMBL/GenBank/DDBJ whole genome shotgun (WGS) entry which is preliminary data.</text>
</comment>
<evidence type="ECO:0000313" key="2">
    <source>
        <dbReference type="EMBL" id="GFN45050.1"/>
    </source>
</evidence>
<evidence type="ECO:0000313" key="3">
    <source>
        <dbReference type="Proteomes" id="UP000504714"/>
    </source>
</evidence>
<dbReference type="EMBL" id="BLXO01000001">
    <property type="protein sequence ID" value="GFN45050.1"/>
    <property type="molecule type" value="Genomic_DNA"/>
</dbReference>
<gene>
    <name evidence="2" type="ORF">RINTU1_00250</name>
</gene>
<protein>
    <submittedName>
        <fullName evidence="2">Uncharacterized protein</fullName>
    </submittedName>
</protein>
<sequence length="56" mass="6443">MNIELRQGGQGDRPMSVDILPDSANTRSQRRRNLKGKGYTRRRRSARCVFIKVCHG</sequence>
<reference evidence="2 3" key="1">
    <citation type="submission" date="2020-06" db="EMBL/GenBank/DDBJ databases">
        <title>The genome sequence of Candidatus Regiella insecticola strain Tut.</title>
        <authorList>
            <person name="Nikoh N."/>
            <person name="Tsuchida T."/>
            <person name="Koga R."/>
            <person name="Oshima K."/>
            <person name="Hattori M."/>
            <person name="Fukatsu T."/>
        </authorList>
    </citation>
    <scope>NUCLEOTIDE SEQUENCE [LARGE SCALE GENOMIC DNA]</scope>
    <source>
        <strain evidence="2 3">Tut</strain>
    </source>
</reference>
<proteinExistence type="predicted"/>
<dbReference type="Proteomes" id="UP000504714">
    <property type="component" value="Unassembled WGS sequence"/>
</dbReference>
<dbReference type="AlphaFoldDB" id="A0A6L2ZL40"/>
<evidence type="ECO:0000256" key="1">
    <source>
        <dbReference type="SAM" id="MobiDB-lite"/>
    </source>
</evidence>
<name>A0A6L2ZL40_9ENTR</name>
<feature type="region of interest" description="Disordered" evidence="1">
    <location>
        <begin position="1"/>
        <end position="40"/>
    </location>
</feature>